<keyword evidence="2" id="KW-1133">Transmembrane helix</keyword>
<proteinExistence type="predicted"/>
<dbReference type="Pfam" id="PF20152">
    <property type="entry name" value="DUF6534"/>
    <property type="match status" value="1"/>
</dbReference>
<dbReference type="Proteomes" id="UP000053593">
    <property type="component" value="Unassembled WGS sequence"/>
</dbReference>
<gene>
    <name evidence="4" type="ORF">GYMLUDRAFT_261808</name>
</gene>
<dbReference type="InterPro" id="IPR045339">
    <property type="entry name" value="DUF6534"/>
</dbReference>
<feature type="domain" description="DUF6534" evidence="3">
    <location>
        <begin position="178"/>
        <end position="264"/>
    </location>
</feature>
<feature type="transmembrane region" description="Helical" evidence="2">
    <location>
        <begin position="130"/>
        <end position="151"/>
    </location>
</feature>
<feature type="transmembrane region" description="Helical" evidence="2">
    <location>
        <begin position="95"/>
        <end position="118"/>
    </location>
</feature>
<dbReference type="PANTHER" id="PTHR40465">
    <property type="entry name" value="CHROMOSOME 1, WHOLE GENOME SHOTGUN SEQUENCE"/>
    <property type="match status" value="1"/>
</dbReference>
<dbReference type="EMBL" id="KN834778">
    <property type="protein sequence ID" value="KIK59813.1"/>
    <property type="molecule type" value="Genomic_DNA"/>
</dbReference>
<feature type="region of interest" description="Disordered" evidence="1">
    <location>
        <begin position="286"/>
        <end position="309"/>
    </location>
</feature>
<organism evidence="4 5">
    <name type="scientific">Collybiopsis luxurians FD-317 M1</name>
    <dbReference type="NCBI Taxonomy" id="944289"/>
    <lineage>
        <taxon>Eukaryota</taxon>
        <taxon>Fungi</taxon>
        <taxon>Dikarya</taxon>
        <taxon>Basidiomycota</taxon>
        <taxon>Agaricomycotina</taxon>
        <taxon>Agaricomycetes</taxon>
        <taxon>Agaricomycetidae</taxon>
        <taxon>Agaricales</taxon>
        <taxon>Marasmiineae</taxon>
        <taxon>Omphalotaceae</taxon>
        <taxon>Collybiopsis</taxon>
        <taxon>Collybiopsis luxurians</taxon>
    </lineage>
</organism>
<dbReference type="AlphaFoldDB" id="A0A0D0CV39"/>
<reference evidence="4 5" key="1">
    <citation type="submission" date="2014-04" db="EMBL/GenBank/DDBJ databases">
        <title>Evolutionary Origins and Diversification of the Mycorrhizal Mutualists.</title>
        <authorList>
            <consortium name="DOE Joint Genome Institute"/>
            <consortium name="Mycorrhizal Genomics Consortium"/>
            <person name="Kohler A."/>
            <person name="Kuo A."/>
            <person name="Nagy L.G."/>
            <person name="Floudas D."/>
            <person name="Copeland A."/>
            <person name="Barry K.W."/>
            <person name="Cichocki N."/>
            <person name="Veneault-Fourrey C."/>
            <person name="LaButti K."/>
            <person name="Lindquist E.A."/>
            <person name="Lipzen A."/>
            <person name="Lundell T."/>
            <person name="Morin E."/>
            <person name="Murat C."/>
            <person name="Riley R."/>
            <person name="Ohm R."/>
            <person name="Sun H."/>
            <person name="Tunlid A."/>
            <person name="Henrissat B."/>
            <person name="Grigoriev I.V."/>
            <person name="Hibbett D.S."/>
            <person name="Martin F."/>
        </authorList>
    </citation>
    <scope>NUCLEOTIDE SEQUENCE [LARGE SCALE GENOMIC DNA]</scope>
    <source>
        <strain evidence="4 5">FD-317 M1</strain>
    </source>
</reference>
<keyword evidence="2" id="KW-0812">Transmembrane</keyword>
<feature type="transmembrane region" description="Helical" evidence="2">
    <location>
        <begin position="54"/>
        <end position="75"/>
    </location>
</feature>
<evidence type="ECO:0000313" key="4">
    <source>
        <dbReference type="EMBL" id="KIK59813.1"/>
    </source>
</evidence>
<dbReference type="OrthoDB" id="3231781at2759"/>
<evidence type="ECO:0000313" key="5">
    <source>
        <dbReference type="Proteomes" id="UP000053593"/>
    </source>
</evidence>
<feature type="transmembrane region" description="Helical" evidence="2">
    <location>
        <begin position="239"/>
        <end position="260"/>
    </location>
</feature>
<feature type="transmembrane region" description="Helical" evidence="2">
    <location>
        <begin position="171"/>
        <end position="190"/>
    </location>
</feature>
<protein>
    <recommendedName>
        <fullName evidence="3">DUF6534 domain-containing protein</fullName>
    </recommendedName>
</protein>
<sequence length="351" mass="39130">MASNNAAMEGLDLGSTFGALEISTIISSILFGVVTTQTYAYHRSFPLDSFWTKIIVDTLWLVELGQTICTVHFLYYWSVIGYGNPNYLRRAPITLGLGVIFYGICVALVQGYFTYRLWRLITHSPTPYRLIPIMMVALISARFGVIIAGAVEAFRLPYYRPFVAKWRTLIIASQIIGACTDLSIMLTLVVSLRQRRVDAYHSTVAMVDKLILWAIETGALTSAIGITILICILTMRDNFIWLSLLLLLPKIFSNTLLANLNSRANLRSVSSTHVLSTAQSSFNAGTSGVTGTYSRPRHGSQRGRVSSYDRNQYSRNDTSMLTSFDLDDLDKEGDGHGHITTQPHPFLRSVH</sequence>
<keyword evidence="5" id="KW-1185">Reference proteome</keyword>
<dbReference type="HOGENOM" id="CLU_046025_5_2_1"/>
<evidence type="ECO:0000256" key="1">
    <source>
        <dbReference type="SAM" id="MobiDB-lite"/>
    </source>
</evidence>
<dbReference type="PANTHER" id="PTHR40465:SF1">
    <property type="entry name" value="DUF6534 DOMAIN-CONTAINING PROTEIN"/>
    <property type="match status" value="1"/>
</dbReference>
<keyword evidence="2" id="KW-0472">Membrane</keyword>
<feature type="transmembrane region" description="Helical" evidence="2">
    <location>
        <begin position="210"/>
        <end position="233"/>
    </location>
</feature>
<feature type="transmembrane region" description="Helical" evidence="2">
    <location>
        <begin position="20"/>
        <end position="42"/>
    </location>
</feature>
<name>A0A0D0CV39_9AGAR</name>
<evidence type="ECO:0000259" key="3">
    <source>
        <dbReference type="Pfam" id="PF20152"/>
    </source>
</evidence>
<accession>A0A0D0CV39</accession>
<evidence type="ECO:0000256" key="2">
    <source>
        <dbReference type="SAM" id="Phobius"/>
    </source>
</evidence>